<reference evidence="2 3" key="1">
    <citation type="submission" date="2020-02" db="EMBL/GenBank/DDBJ databases">
        <authorList>
            <person name="Zheng R.K."/>
            <person name="Sun C.M."/>
        </authorList>
    </citation>
    <scope>NUCLEOTIDE SEQUENCE [LARGE SCALE GENOMIC DNA]</scope>
    <source>
        <strain evidence="3">rifampicinis</strain>
    </source>
</reference>
<dbReference type="InterPro" id="IPR052200">
    <property type="entry name" value="Protoporphyrinogen_IX_DH"/>
</dbReference>
<dbReference type="InterPro" id="IPR029039">
    <property type="entry name" value="Flavoprotein-like_sf"/>
</dbReference>
<evidence type="ECO:0000259" key="1">
    <source>
        <dbReference type="PROSITE" id="PS50902"/>
    </source>
</evidence>
<protein>
    <submittedName>
        <fullName evidence="2">Flavodoxin domain-containing protein</fullName>
    </submittedName>
</protein>
<dbReference type="AlphaFoldDB" id="A0A7S8E515"/>
<dbReference type="GO" id="GO:0070819">
    <property type="term" value="F:menaquinone-dependent protoporphyrinogen oxidase activity"/>
    <property type="evidence" value="ECO:0007669"/>
    <property type="project" value="TreeGrafter"/>
</dbReference>
<dbReference type="InterPro" id="IPR026816">
    <property type="entry name" value="Flavodoxin_dom"/>
</dbReference>
<dbReference type="InterPro" id="IPR008254">
    <property type="entry name" value="Flavodoxin/NO_synth"/>
</dbReference>
<sequence length="173" mass="19043">MSGKILVTYASRTGSTIGVAEAVAQTLIDHKLEVDVLPMQDVASVAPYHAVVAGSAIQAGAWLPEAMQFLKTHQRQLNQKPFAAFLVCMTLALKNESMREQANVGNWLQPVRALVRPISEGLFAGILDISKVPSFSERMKFRVSVLSGVWSEGDHRDWDAIHTWADELSDLLQ</sequence>
<dbReference type="RefSeq" id="WP_195168583.1">
    <property type="nucleotide sequence ID" value="NZ_CP062983.1"/>
</dbReference>
<dbReference type="GO" id="GO:0010181">
    <property type="term" value="F:FMN binding"/>
    <property type="evidence" value="ECO:0007669"/>
    <property type="project" value="InterPro"/>
</dbReference>
<dbReference type="PANTHER" id="PTHR38030:SF2">
    <property type="entry name" value="PROTOPORPHYRINOGEN IX DEHYDROGENASE [QUINONE]"/>
    <property type="match status" value="1"/>
</dbReference>
<evidence type="ECO:0000313" key="2">
    <source>
        <dbReference type="EMBL" id="QPC80508.1"/>
    </source>
</evidence>
<dbReference type="Pfam" id="PF12724">
    <property type="entry name" value="Flavodoxin_5"/>
    <property type="match status" value="1"/>
</dbReference>
<proteinExistence type="predicted"/>
<name>A0A7S8E515_9CHLR</name>
<dbReference type="KEGG" id="pmet:G4Y79_12350"/>
<dbReference type="GO" id="GO:0006783">
    <property type="term" value="P:heme biosynthetic process"/>
    <property type="evidence" value="ECO:0007669"/>
    <property type="project" value="TreeGrafter"/>
</dbReference>
<dbReference type="Proteomes" id="UP000594468">
    <property type="component" value="Chromosome"/>
</dbReference>
<evidence type="ECO:0000313" key="3">
    <source>
        <dbReference type="Proteomes" id="UP000594468"/>
    </source>
</evidence>
<dbReference type="EMBL" id="CP062983">
    <property type="protein sequence ID" value="QPC80508.1"/>
    <property type="molecule type" value="Genomic_DNA"/>
</dbReference>
<dbReference type="Gene3D" id="3.40.50.360">
    <property type="match status" value="1"/>
</dbReference>
<organism evidence="2 3">
    <name type="scientific">Phototrophicus methaneseepsis</name>
    <dbReference type="NCBI Taxonomy" id="2710758"/>
    <lineage>
        <taxon>Bacteria</taxon>
        <taxon>Bacillati</taxon>
        <taxon>Chloroflexota</taxon>
        <taxon>Candidatus Thermofontia</taxon>
        <taxon>Phototrophicales</taxon>
        <taxon>Phototrophicaceae</taxon>
        <taxon>Phototrophicus</taxon>
    </lineage>
</organism>
<feature type="domain" description="Flavodoxin-like" evidence="1">
    <location>
        <begin position="5"/>
        <end position="169"/>
    </location>
</feature>
<keyword evidence="3" id="KW-1185">Reference proteome</keyword>
<accession>A0A7S8E515</accession>
<dbReference type="SUPFAM" id="SSF52218">
    <property type="entry name" value="Flavoproteins"/>
    <property type="match status" value="1"/>
</dbReference>
<gene>
    <name evidence="2" type="ORF">G4Y79_12350</name>
</gene>
<dbReference type="PROSITE" id="PS50902">
    <property type="entry name" value="FLAVODOXIN_LIKE"/>
    <property type="match status" value="1"/>
</dbReference>
<dbReference type="PANTHER" id="PTHR38030">
    <property type="entry name" value="PROTOPORPHYRINOGEN IX DEHYDROGENASE [MENAQUINONE]"/>
    <property type="match status" value="1"/>
</dbReference>